<evidence type="ECO:0000256" key="1">
    <source>
        <dbReference type="SAM" id="Coils"/>
    </source>
</evidence>
<keyword evidence="1" id="KW-0175">Coiled coil</keyword>
<dbReference type="Proteomes" id="UP000728185">
    <property type="component" value="Unassembled WGS sequence"/>
</dbReference>
<name>A0A8E0RW82_9TREM</name>
<dbReference type="OrthoDB" id="6269601at2759"/>
<evidence type="ECO:0000313" key="2">
    <source>
        <dbReference type="EMBL" id="KAA0189680.1"/>
    </source>
</evidence>
<dbReference type="EMBL" id="LUCM01007590">
    <property type="protein sequence ID" value="KAA0189680.1"/>
    <property type="molecule type" value="Genomic_DNA"/>
</dbReference>
<protein>
    <submittedName>
        <fullName evidence="2">Uncharacterized protein</fullName>
    </submittedName>
</protein>
<organism evidence="2 3">
    <name type="scientific">Fasciolopsis buskii</name>
    <dbReference type="NCBI Taxonomy" id="27845"/>
    <lineage>
        <taxon>Eukaryota</taxon>
        <taxon>Metazoa</taxon>
        <taxon>Spiralia</taxon>
        <taxon>Lophotrochozoa</taxon>
        <taxon>Platyhelminthes</taxon>
        <taxon>Trematoda</taxon>
        <taxon>Digenea</taxon>
        <taxon>Plagiorchiida</taxon>
        <taxon>Echinostomata</taxon>
        <taxon>Echinostomatoidea</taxon>
        <taxon>Fasciolidae</taxon>
        <taxon>Fasciolopsis</taxon>
    </lineage>
</organism>
<gene>
    <name evidence="2" type="ORF">FBUS_00659</name>
</gene>
<keyword evidence="3" id="KW-1185">Reference proteome</keyword>
<sequence length="533" mass="60889">MNVAQEQESTDQITDLGKNILDRIAGLIDKVKPDTLDTVYRTVRRATTLVSSTLARLENAYLGPAYANHADFIQDAMTNVRRLAIIAVIEKSSLVPESSDTLVGGLRLRSNNEVEELCFEAASCRSHAIDIADSSRSCVKKPNIFSLDAVRKLNVKVTQFHLHHIRPVLDALDMTVRYTAKYCRSFLDLSTDVHLVIPQTTLRCGGTKKSARGHSGRICVDHMRPCGTRETNLLKCPTNYEQSCVQNATELTVSIEAITSLKRLRNRPLKLTRQGIELRDCDQSIENLASSTRSRSRLLGRRQNALKNLTHQRFLQSRLHGQIEELGRMLTQMKARNEQFHTDFKSAELELDKLELMAETARLRCEKLTNDLIRSRRAMARAAARSERRQTRMRAQQNWIKARKVLQARRIIACFQDPDKKFLHQKLPNLDGPTIPHITVARPSMWRPISTDSAETDCDIVGGDPKELKSWKQRLSNLLRFRIPLAKRKKKEAMQRIHWYDGKKAQLKIFESQFHGHQANECSNAEKELELLE</sequence>
<evidence type="ECO:0000313" key="3">
    <source>
        <dbReference type="Proteomes" id="UP000728185"/>
    </source>
</evidence>
<proteinExistence type="predicted"/>
<comment type="caution">
    <text evidence="2">The sequence shown here is derived from an EMBL/GenBank/DDBJ whole genome shotgun (WGS) entry which is preliminary data.</text>
</comment>
<feature type="coiled-coil region" evidence="1">
    <location>
        <begin position="344"/>
        <end position="371"/>
    </location>
</feature>
<dbReference type="AlphaFoldDB" id="A0A8E0RW82"/>
<reference evidence="2" key="1">
    <citation type="submission" date="2019-05" db="EMBL/GenBank/DDBJ databases">
        <title>Annotation for the trematode Fasciolopsis buski.</title>
        <authorList>
            <person name="Choi Y.-J."/>
        </authorList>
    </citation>
    <scope>NUCLEOTIDE SEQUENCE</scope>
    <source>
        <strain evidence="2">HT</strain>
        <tissue evidence="2">Whole worm</tissue>
    </source>
</reference>
<accession>A0A8E0RW82</accession>